<evidence type="ECO:0000313" key="3">
    <source>
        <dbReference type="EMBL" id="KAG6371409.1"/>
    </source>
</evidence>
<dbReference type="OrthoDB" id="2678336at2759"/>
<gene>
    <name evidence="3" type="ORF">JVT61DRAFT_9417</name>
</gene>
<reference evidence="3" key="1">
    <citation type="submission" date="2021-03" db="EMBL/GenBank/DDBJ databases">
        <title>Evolutionary innovations through gain and loss of genes in the ectomycorrhizal Boletales.</title>
        <authorList>
            <person name="Wu G."/>
            <person name="Miyauchi S."/>
            <person name="Morin E."/>
            <person name="Yang Z.-L."/>
            <person name="Xu J."/>
            <person name="Martin F.M."/>
        </authorList>
    </citation>
    <scope>NUCLEOTIDE SEQUENCE</scope>
    <source>
        <strain evidence="3">BR01</strain>
    </source>
</reference>
<dbReference type="Pfam" id="PF20149">
    <property type="entry name" value="DUF6532"/>
    <property type="match status" value="1"/>
</dbReference>
<feature type="domain" description="DUF6532" evidence="2">
    <location>
        <begin position="195"/>
        <end position="416"/>
    </location>
</feature>
<evidence type="ECO:0000256" key="1">
    <source>
        <dbReference type="SAM" id="MobiDB-lite"/>
    </source>
</evidence>
<evidence type="ECO:0000259" key="2">
    <source>
        <dbReference type="Pfam" id="PF20149"/>
    </source>
</evidence>
<dbReference type="Proteomes" id="UP000683000">
    <property type="component" value="Unassembled WGS sequence"/>
</dbReference>
<sequence>MTLSEALQANTYSNGAQLVMDPVSSATPFSYSVAGFLNEPQGEEQTPAKDKSVVNLSSQTSATAGMAMFTSRQLVTPQRSVVVARRQPYQMASTPRAARARETMSSAPSAPPPQIRPVQGSHLAATHIGHASTPGNDQQEGLGSARTSHKQARDAEQLEGSDDTDCDRCSKKSKRARERSARDLSTDTQAVLKVAYSHFKCQLAMVNPFPDVTGGIEDYILESISTAREQTALTVAIGLHEINLVTTCYDLGKCMLMTNPVQVKARVPQLRGQVKTLACEKVKSAYGFMDPQESGDGGPRGQVNVIQVNRTLVEALKHKSTFAYLDPRDRSIPNSMYRNPLILKLIKTVWFCDVHADGVRFTQYFSPFPVQVVAFVLAAIECAIDEWSTGTLKKQNFEGKKYSAVYVCHLKDLELWTAFSEQYVRTNLGGKDLAAELLKELLQKAR</sequence>
<accession>A0A8I2YFY7</accession>
<evidence type="ECO:0000313" key="4">
    <source>
        <dbReference type="Proteomes" id="UP000683000"/>
    </source>
</evidence>
<dbReference type="InterPro" id="IPR045341">
    <property type="entry name" value="DUF6532"/>
</dbReference>
<protein>
    <recommendedName>
        <fullName evidence="2">DUF6532 domain-containing protein</fullName>
    </recommendedName>
</protein>
<name>A0A8I2YFY7_9AGAM</name>
<keyword evidence="4" id="KW-1185">Reference proteome</keyword>
<proteinExistence type="predicted"/>
<comment type="caution">
    <text evidence="3">The sequence shown here is derived from an EMBL/GenBank/DDBJ whole genome shotgun (WGS) entry which is preliminary data.</text>
</comment>
<feature type="region of interest" description="Disordered" evidence="1">
    <location>
        <begin position="86"/>
        <end position="184"/>
    </location>
</feature>
<dbReference type="EMBL" id="JAGFBS010000034">
    <property type="protein sequence ID" value="KAG6371409.1"/>
    <property type="molecule type" value="Genomic_DNA"/>
</dbReference>
<organism evidence="3 4">
    <name type="scientific">Boletus reticuloceps</name>
    <dbReference type="NCBI Taxonomy" id="495285"/>
    <lineage>
        <taxon>Eukaryota</taxon>
        <taxon>Fungi</taxon>
        <taxon>Dikarya</taxon>
        <taxon>Basidiomycota</taxon>
        <taxon>Agaricomycotina</taxon>
        <taxon>Agaricomycetes</taxon>
        <taxon>Agaricomycetidae</taxon>
        <taxon>Boletales</taxon>
        <taxon>Boletineae</taxon>
        <taxon>Boletaceae</taxon>
        <taxon>Boletoideae</taxon>
        <taxon>Boletus</taxon>
    </lineage>
</organism>
<dbReference type="AlphaFoldDB" id="A0A8I2YFY7"/>